<dbReference type="PROSITE" id="PS00092">
    <property type="entry name" value="N6_MTASE"/>
    <property type="match status" value="1"/>
</dbReference>
<dbReference type="InterPro" id="IPR002052">
    <property type="entry name" value="DNA_methylase_N6_adenine_CS"/>
</dbReference>
<protein>
    <submittedName>
        <fullName evidence="3">Peptide chain release factor N(5)-glutamine methyltransferase</fullName>
    </submittedName>
</protein>
<dbReference type="SUPFAM" id="SSF53335">
    <property type="entry name" value="S-adenosyl-L-methionine-dependent methyltransferases"/>
    <property type="match status" value="1"/>
</dbReference>
<dbReference type="AlphaFoldDB" id="A0A9E6PHU5"/>
<evidence type="ECO:0000256" key="2">
    <source>
        <dbReference type="ARBA" id="ARBA00022679"/>
    </source>
</evidence>
<sequence length="282" mass="30557">MIHPPIEHEQATALDSLTRAGVWDPAGDLKAIAGKHFPPGAEPDRQRLSMFRLDVAERCARTPLGHILGYADFADLRFVLGSGVFIPRLQSMAIVRWIEQNLALDSRSTVYDLCSGVGAIGLALGTRTGASVVCVENDALAQAYLRRNIHRLCPGRHDVILYESDITRLDRFEQARCSVDVVVSNPPYVPAGTELLPEWGVHHPSEAIYANDQGIGLIEASARLASFILKPDGTVLIEHGEAQGDKVRSMLGRHGFGSIRTFVDGRFGDSTGPAVVTVGSKL</sequence>
<keyword evidence="4" id="KW-1185">Reference proteome</keyword>
<dbReference type="PANTHER" id="PTHR18895">
    <property type="entry name" value="HEMK METHYLTRANSFERASE"/>
    <property type="match status" value="1"/>
</dbReference>
<evidence type="ECO:0000256" key="1">
    <source>
        <dbReference type="ARBA" id="ARBA00022603"/>
    </source>
</evidence>
<dbReference type="CDD" id="cd02440">
    <property type="entry name" value="AdoMet_MTases"/>
    <property type="match status" value="1"/>
</dbReference>
<evidence type="ECO:0000313" key="3">
    <source>
        <dbReference type="EMBL" id="QXI26841.1"/>
    </source>
</evidence>
<dbReference type="Proteomes" id="UP000634530">
    <property type="component" value="Chromosome"/>
</dbReference>
<keyword evidence="1 3" id="KW-0489">Methyltransferase</keyword>
<dbReference type="PANTHER" id="PTHR18895:SF74">
    <property type="entry name" value="MTRF1L RELEASE FACTOR GLUTAMINE METHYLTRANSFERASE"/>
    <property type="match status" value="1"/>
</dbReference>
<dbReference type="InterPro" id="IPR050320">
    <property type="entry name" value="N5-glutamine_MTase"/>
</dbReference>
<dbReference type="Gene3D" id="3.40.50.150">
    <property type="entry name" value="Vaccinia Virus protein VP39"/>
    <property type="match status" value="1"/>
</dbReference>
<dbReference type="InterPro" id="IPR029063">
    <property type="entry name" value="SAM-dependent_MTases_sf"/>
</dbReference>
<dbReference type="GO" id="GO:0003676">
    <property type="term" value="F:nucleic acid binding"/>
    <property type="evidence" value="ECO:0007669"/>
    <property type="project" value="InterPro"/>
</dbReference>
<dbReference type="EMBL" id="CP077093">
    <property type="protein sequence ID" value="QXI26841.1"/>
    <property type="molecule type" value="Genomic_DNA"/>
</dbReference>
<name>A0A9E6PHU5_9PSED</name>
<evidence type="ECO:0000313" key="4">
    <source>
        <dbReference type="Proteomes" id="UP000634530"/>
    </source>
</evidence>
<accession>A0A9E6PHU5</accession>
<dbReference type="Pfam" id="PF03602">
    <property type="entry name" value="Cons_hypoth95"/>
    <property type="match status" value="1"/>
</dbReference>
<keyword evidence="2" id="KW-0808">Transferase</keyword>
<reference evidence="3 4" key="1">
    <citation type="journal article" date="2020" name="Microorganisms">
        <title>Reliable Identification of Environmental Pseudomonas Isolates Using the rpoD Gene.</title>
        <authorList>
            <consortium name="The Broad Institute Genome Sequencing Platform"/>
            <person name="Girard L."/>
            <person name="Lood C."/>
            <person name="Rokni-Zadeh H."/>
            <person name="van Noort V."/>
            <person name="Lavigne R."/>
            <person name="De Mot R."/>
        </authorList>
    </citation>
    <scope>NUCLEOTIDE SEQUENCE [LARGE SCALE GENOMIC DNA]</scope>
    <source>
        <strain evidence="3 4">RW8P3</strain>
    </source>
</reference>
<dbReference type="RefSeq" id="WP_186684053.1">
    <property type="nucleotide sequence ID" value="NZ_CP077093.1"/>
</dbReference>
<gene>
    <name evidence="3" type="ORF">HU752_023360</name>
</gene>
<dbReference type="GO" id="GO:0032259">
    <property type="term" value="P:methylation"/>
    <property type="evidence" value="ECO:0007669"/>
    <property type="project" value="UniProtKB-KW"/>
</dbReference>
<proteinExistence type="predicted"/>
<reference evidence="3 4" key="2">
    <citation type="journal article" date="2021" name="Microorganisms">
        <title>The Ever-Expanding Pseudomonas Genus: Description of 43 New Species and Partition of the Pseudomonas putida Group.</title>
        <authorList>
            <person name="Girard L."/>
            <person name="Lood C."/>
            <person name="Hofte M."/>
            <person name="Vandamme P."/>
            <person name="Rokni-Zadeh H."/>
            <person name="van Noort V."/>
            <person name="Lavigne R."/>
            <person name="De Mot R."/>
        </authorList>
    </citation>
    <scope>NUCLEOTIDE SEQUENCE [LARGE SCALE GENOMIC DNA]</scope>
    <source>
        <strain evidence="3 4">RW8P3</strain>
    </source>
</reference>
<organism evidence="3 4">
    <name type="scientific">Pseudomonas vanderleydeniana</name>
    <dbReference type="NCBI Taxonomy" id="2745495"/>
    <lineage>
        <taxon>Bacteria</taxon>
        <taxon>Pseudomonadati</taxon>
        <taxon>Pseudomonadota</taxon>
        <taxon>Gammaproteobacteria</taxon>
        <taxon>Pseudomonadales</taxon>
        <taxon>Pseudomonadaceae</taxon>
        <taxon>Pseudomonas</taxon>
    </lineage>
</organism>
<dbReference type="GO" id="GO:0008168">
    <property type="term" value="F:methyltransferase activity"/>
    <property type="evidence" value="ECO:0007669"/>
    <property type="project" value="UniProtKB-KW"/>
</dbReference>
<dbReference type="KEGG" id="pvw:HU752_023360"/>